<evidence type="ECO:0000259" key="1">
    <source>
        <dbReference type="Pfam" id="PF07755"/>
    </source>
</evidence>
<dbReference type="PANTHER" id="PTHR40690:SF1">
    <property type="entry name" value="DUF1611 DOMAIN-CONTAINING PROTEIN"/>
    <property type="match status" value="1"/>
</dbReference>
<dbReference type="Gene3D" id="3.40.50.720">
    <property type="entry name" value="NAD(P)-binding Rossmann-like Domain"/>
    <property type="match status" value="1"/>
</dbReference>
<feature type="domain" description="D-glutamate N-acetyltransferase-like C-terminal" evidence="1">
    <location>
        <begin position="157"/>
        <end position="354"/>
    </location>
</feature>
<dbReference type="PANTHER" id="PTHR40690">
    <property type="entry name" value="GLL3100 PROTEIN"/>
    <property type="match status" value="1"/>
</dbReference>
<evidence type="ECO:0000259" key="2">
    <source>
        <dbReference type="Pfam" id="PF17396"/>
    </source>
</evidence>
<reference evidence="3 6" key="2">
    <citation type="submission" date="2019-02" db="EMBL/GenBank/DDBJ databases">
        <title>Complete genome sequence of Desulfobacter hydrogenophilus AcRS1.</title>
        <authorList>
            <person name="Marietou A."/>
            <person name="Lund M.B."/>
            <person name="Marshall I.P.G."/>
            <person name="Schreiber L."/>
            <person name="Jorgensen B."/>
        </authorList>
    </citation>
    <scope>NUCLEOTIDE SEQUENCE [LARGE SCALE GENOMIC DNA]</scope>
    <source>
        <strain evidence="3 6">AcRS1</strain>
    </source>
</reference>
<evidence type="ECO:0000313" key="6">
    <source>
        <dbReference type="Proteomes" id="UP000293902"/>
    </source>
</evidence>
<protein>
    <submittedName>
        <fullName evidence="4">DUF1611 domain-containing protein</fullName>
    </submittedName>
</protein>
<dbReference type="Proteomes" id="UP000293902">
    <property type="component" value="Chromosome"/>
</dbReference>
<dbReference type="SUPFAM" id="SSF52540">
    <property type="entry name" value="P-loop containing nucleoside triphosphate hydrolases"/>
    <property type="match status" value="1"/>
</dbReference>
<dbReference type="Gene3D" id="3.40.50.300">
    <property type="entry name" value="P-loop containing nucleotide triphosphate hydrolases"/>
    <property type="match status" value="1"/>
</dbReference>
<dbReference type="Pfam" id="PF07755">
    <property type="entry name" value="DUF1611"/>
    <property type="match status" value="1"/>
</dbReference>
<name>A0A328FD69_9BACT</name>
<dbReference type="InterPro" id="IPR035086">
    <property type="entry name" value="DgcN-like_C"/>
</dbReference>
<dbReference type="Pfam" id="PF17396">
    <property type="entry name" value="DUF1611_N"/>
    <property type="match status" value="1"/>
</dbReference>
<accession>A0A328FD69</accession>
<proteinExistence type="predicted"/>
<sequence length="364" mass="39667">MNQTQTENNPRTYMGTAVVLTKGLFHLSDAKTAHGLVRGTERFKIMGVIDEVNAGKDAGVVLDGIQRDIPIFPSIQAFTGVTGTIPDYAVIGVALCGGRLDDAWQDLILDVMSQGISIVNGLHMPLSDIPTFKEAAEKYNVDIIDFRRSKPFDQLQYWTGKVFDITTPKIAVLGTDCALGKRTTSRMLMQMCQANGIKTEMIFTGQTGWLQGSPYGFILDATPNDFVCGEIEAAIVECAKKSNPDLMILEGQSALRNPLGPCGSEFIVSANAKGVILQHAPFRKLFDMVEAFGCCLPSAEDEIKLIEMYGAKVIAVTLNGEGGSREDLIRYAQHLKTTTQLPVLDPLNDDLSTLLPTIRAFIDN</sequence>
<dbReference type="EMBL" id="CP036313">
    <property type="protein sequence ID" value="QBH11823.1"/>
    <property type="molecule type" value="Genomic_DNA"/>
</dbReference>
<dbReference type="OrthoDB" id="9778498at2"/>
<dbReference type="Proteomes" id="UP000248798">
    <property type="component" value="Unassembled WGS sequence"/>
</dbReference>
<organism evidence="4 5">
    <name type="scientific">Desulfobacter hydrogenophilus</name>
    <dbReference type="NCBI Taxonomy" id="2291"/>
    <lineage>
        <taxon>Bacteria</taxon>
        <taxon>Pseudomonadati</taxon>
        <taxon>Thermodesulfobacteriota</taxon>
        <taxon>Desulfobacteria</taxon>
        <taxon>Desulfobacterales</taxon>
        <taxon>Desulfobacteraceae</taxon>
        <taxon>Desulfobacter</taxon>
    </lineage>
</organism>
<dbReference type="EMBL" id="QLNI01000033">
    <property type="protein sequence ID" value="RAM01053.1"/>
    <property type="molecule type" value="Genomic_DNA"/>
</dbReference>
<dbReference type="InterPro" id="IPR027417">
    <property type="entry name" value="P-loop_NTPase"/>
</dbReference>
<dbReference type="RefSeq" id="WP_111958422.1">
    <property type="nucleotide sequence ID" value="NZ_CP036313.1"/>
</dbReference>
<reference evidence="4 5" key="1">
    <citation type="submission" date="2018-06" db="EMBL/GenBank/DDBJ databases">
        <title>Complete Genome Sequence of Desulfobacter hydrogenophilus (DSM3380).</title>
        <authorList>
            <person name="Marietou A."/>
            <person name="Schreiber L."/>
            <person name="Marshall I."/>
            <person name="Jorgensen B."/>
        </authorList>
    </citation>
    <scope>NUCLEOTIDE SEQUENCE [LARGE SCALE GENOMIC DNA]</scope>
    <source>
        <strain evidence="4 5">DSM 3380</strain>
    </source>
</reference>
<evidence type="ECO:0000313" key="3">
    <source>
        <dbReference type="EMBL" id="QBH11823.1"/>
    </source>
</evidence>
<dbReference type="AlphaFoldDB" id="A0A328FD69"/>
<dbReference type="PIRSF" id="PIRSF026760">
    <property type="entry name" value="UCP026760"/>
    <property type="match status" value="1"/>
</dbReference>
<gene>
    <name evidence="4" type="ORF">DO021_15805</name>
    <name evidence="3" type="ORF">EYB58_02095</name>
</gene>
<dbReference type="InterPro" id="IPR035402">
    <property type="entry name" value="DgcN-like_N"/>
</dbReference>
<evidence type="ECO:0000313" key="4">
    <source>
        <dbReference type="EMBL" id="RAM01053.1"/>
    </source>
</evidence>
<evidence type="ECO:0000313" key="5">
    <source>
        <dbReference type="Proteomes" id="UP000248798"/>
    </source>
</evidence>
<dbReference type="InterPro" id="IPR011669">
    <property type="entry name" value="DgcN-like"/>
</dbReference>
<keyword evidence="6" id="KW-1185">Reference proteome</keyword>
<feature type="domain" description="D-glutamate N-acetyltransferase-like N-terminal" evidence="2">
    <location>
        <begin position="53"/>
        <end position="148"/>
    </location>
</feature>